<dbReference type="EMBL" id="JABEYC010000697">
    <property type="protein sequence ID" value="KAF4974874.1"/>
    <property type="molecule type" value="Genomic_DNA"/>
</dbReference>
<name>A0A8H4UE47_9HYPO</name>
<feature type="chain" id="PRO_5034519639" description="DUF7137 domain-containing protein" evidence="3">
    <location>
        <begin position="24"/>
        <end position="299"/>
    </location>
</feature>
<dbReference type="InterPro" id="IPR055561">
    <property type="entry name" value="DUF7137"/>
</dbReference>
<evidence type="ECO:0000313" key="6">
    <source>
        <dbReference type="Proteomes" id="UP000635477"/>
    </source>
</evidence>
<protein>
    <recommendedName>
        <fullName evidence="4">DUF7137 domain-containing protein</fullName>
    </recommendedName>
</protein>
<feature type="domain" description="DUF7137" evidence="4">
    <location>
        <begin position="129"/>
        <end position="263"/>
    </location>
</feature>
<sequence>MRPTSSLVQLAVCLSSLTPLTAAWSGWFPDIDSLVVRHVVRQDISLPRETGILKARQDSKSDEEQTTNTREVSTANLNTAKESATGDAETATETGTETGKTTKSDSKTTGKKNTKESEPTHTTFNPVDAPGGVSMISPATALQPTPLFMIGDIATFAWNYTSLQGKPSYIDVLVSCSKAAATYTISANMTFQNKPTVVWDTKEQAEDVNLPLPVALYTLIIKDSESEITDGPEPGYLAVQDDFQFGLYTGQPYTPYPQWDCPTCSAATAVNHQAVGFALTMSIITVATFTWFVTGLGLQ</sequence>
<feature type="compositionally biased region" description="Basic and acidic residues" evidence="1">
    <location>
        <begin position="100"/>
        <end position="119"/>
    </location>
</feature>
<dbReference type="AlphaFoldDB" id="A0A8H4UE47"/>
<proteinExistence type="predicted"/>
<dbReference type="Proteomes" id="UP000635477">
    <property type="component" value="Unassembled WGS sequence"/>
</dbReference>
<feature type="region of interest" description="Disordered" evidence="1">
    <location>
        <begin position="55"/>
        <end position="131"/>
    </location>
</feature>
<organism evidence="5 6">
    <name type="scientific">Fusarium zealandicum</name>
    <dbReference type="NCBI Taxonomy" id="1053134"/>
    <lineage>
        <taxon>Eukaryota</taxon>
        <taxon>Fungi</taxon>
        <taxon>Dikarya</taxon>
        <taxon>Ascomycota</taxon>
        <taxon>Pezizomycotina</taxon>
        <taxon>Sordariomycetes</taxon>
        <taxon>Hypocreomycetidae</taxon>
        <taxon>Hypocreales</taxon>
        <taxon>Nectriaceae</taxon>
        <taxon>Fusarium</taxon>
        <taxon>Fusarium staphyleae species complex</taxon>
    </lineage>
</organism>
<feature type="compositionally biased region" description="Low complexity" evidence="1">
    <location>
        <begin position="82"/>
        <end position="99"/>
    </location>
</feature>
<dbReference type="PANTHER" id="PTHR42028">
    <property type="entry name" value="CHROMOSOME 1, WHOLE GENOME SHOTGUN SEQUENCE"/>
    <property type="match status" value="1"/>
</dbReference>
<feature type="compositionally biased region" description="Polar residues" evidence="1">
    <location>
        <begin position="66"/>
        <end position="81"/>
    </location>
</feature>
<reference evidence="5" key="2">
    <citation type="submission" date="2020-05" db="EMBL/GenBank/DDBJ databases">
        <authorList>
            <person name="Kim H.-S."/>
            <person name="Proctor R.H."/>
            <person name="Brown D.W."/>
        </authorList>
    </citation>
    <scope>NUCLEOTIDE SEQUENCE</scope>
    <source>
        <strain evidence="5">NRRL 22465</strain>
    </source>
</reference>
<keyword evidence="6" id="KW-1185">Reference proteome</keyword>
<evidence type="ECO:0000256" key="3">
    <source>
        <dbReference type="SAM" id="SignalP"/>
    </source>
</evidence>
<feature type="signal peptide" evidence="3">
    <location>
        <begin position="1"/>
        <end position="23"/>
    </location>
</feature>
<evidence type="ECO:0000256" key="1">
    <source>
        <dbReference type="SAM" id="MobiDB-lite"/>
    </source>
</evidence>
<evidence type="ECO:0000256" key="2">
    <source>
        <dbReference type="SAM" id="Phobius"/>
    </source>
</evidence>
<dbReference type="OrthoDB" id="2435509at2759"/>
<keyword evidence="3" id="KW-0732">Signal</keyword>
<gene>
    <name evidence="5" type="ORF">FZEAL_8275</name>
</gene>
<comment type="caution">
    <text evidence="5">The sequence shown here is derived from an EMBL/GenBank/DDBJ whole genome shotgun (WGS) entry which is preliminary data.</text>
</comment>
<evidence type="ECO:0000313" key="5">
    <source>
        <dbReference type="EMBL" id="KAF4974874.1"/>
    </source>
</evidence>
<keyword evidence="2" id="KW-0812">Transmembrane</keyword>
<keyword evidence="2" id="KW-1133">Transmembrane helix</keyword>
<dbReference type="Pfam" id="PF23585">
    <property type="entry name" value="DUF7137"/>
    <property type="match status" value="1"/>
</dbReference>
<dbReference type="PANTHER" id="PTHR42028:SF1">
    <property type="entry name" value="YALI0E30657P"/>
    <property type="match status" value="1"/>
</dbReference>
<accession>A0A8H4UE47</accession>
<evidence type="ECO:0000259" key="4">
    <source>
        <dbReference type="Pfam" id="PF23585"/>
    </source>
</evidence>
<keyword evidence="2" id="KW-0472">Membrane</keyword>
<reference evidence="5" key="1">
    <citation type="journal article" date="2020" name="BMC Genomics">
        <title>Correction to: Identification and distribution of gene clusters required for synthesis of sphingolipid metabolism inhibitors in diverse species of the filamentous fungus Fusarium.</title>
        <authorList>
            <person name="Kim H.S."/>
            <person name="Lohmar J.M."/>
            <person name="Busman M."/>
            <person name="Brown D.W."/>
            <person name="Naumann T.A."/>
            <person name="Divon H.H."/>
            <person name="Lysoe E."/>
            <person name="Uhlig S."/>
            <person name="Proctor R.H."/>
        </authorList>
    </citation>
    <scope>NUCLEOTIDE SEQUENCE</scope>
    <source>
        <strain evidence="5">NRRL 22465</strain>
    </source>
</reference>
<feature type="transmembrane region" description="Helical" evidence="2">
    <location>
        <begin position="274"/>
        <end position="298"/>
    </location>
</feature>